<evidence type="ECO:0000313" key="2">
    <source>
        <dbReference type="Proteomes" id="UP000009081"/>
    </source>
</evidence>
<sequence>MTLTALARIPSDDGLDKLRDRILLASQERVRADPECRKAMSEVSDFFATNPSRTFHLRPACEAEIGCYAEWPDGGLERFVVTQRFECGTEYPWYVCLPTDPPPDLGDRLLSKLLSYAVPKEQLSLVRRLVAVRDSMKKPEPTRRRRGR</sequence>
<geneLocation type="plasmid" evidence="1 2">
    <name>megaplasmid</name>
</geneLocation>
<dbReference type="Proteomes" id="UP000009081">
    <property type="component" value="Plasmid megaplasmid"/>
</dbReference>
<protein>
    <submittedName>
        <fullName evidence="1">Uncharacterized protein</fullName>
    </submittedName>
</protein>
<proteinExistence type="predicted"/>
<organism evidence="1 2">
    <name type="scientific">Methylorubrum extorquens (strain ATCC 14718 / DSM 1338 / JCM 2805 / NCIMB 9133 / AM1)</name>
    <name type="common">Methylobacterium extorquens</name>
    <dbReference type="NCBI Taxonomy" id="272630"/>
    <lineage>
        <taxon>Bacteria</taxon>
        <taxon>Pseudomonadati</taxon>
        <taxon>Pseudomonadota</taxon>
        <taxon>Alphaproteobacteria</taxon>
        <taxon>Hyphomicrobiales</taxon>
        <taxon>Methylobacteriaceae</taxon>
        <taxon>Methylorubrum</taxon>
    </lineage>
</organism>
<dbReference type="KEGG" id="mea:Mex_2p0040"/>
<dbReference type="HOGENOM" id="CLU_1756710_0_0_5"/>
<dbReference type="EMBL" id="CP001511">
    <property type="protein sequence ID" value="ACS42978.1"/>
    <property type="molecule type" value="Genomic_DNA"/>
</dbReference>
<dbReference type="AlphaFoldDB" id="C5B3E6"/>
<gene>
    <name evidence="1" type="ordered locus">MexAM1_META2p0040</name>
</gene>
<evidence type="ECO:0000313" key="1">
    <source>
        <dbReference type="EMBL" id="ACS42978.1"/>
    </source>
</evidence>
<reference evidence="1 2" key="1">
    <citation type="journal article" date="2009" name="PLoS ONE">
        <title>Methylobacterium genome sequences: a reference blueprint to investigate microbial metabolism of C1 compounds from natural and industrial sources.</title>
        <authorList>
            <person name="Vuilleumier S."/>
            <person name="Chistoserdova L."/>
            <person name="Lee M.-C."/>
            <person name="Bringel F."/>
            <person name="Lajus A."/>
            <person name="Zhou Y."/>
            <person name="Gourion B."/>
            <person name="Barbe V."/>
            <person name="Chang J."/>
            <person name="Cruveiller S."/>
            <person name="Dossat C."/>
            <person name="Gillett W."/>
            <person name="Gruffaz C."/>
            <person name="Haugen E."/>
            <person name="Hourcade E."/>
            <person name="Levy R."/>
            <person name="Mangenot S."/>
            <person name="Muller E."/>
            <person name="Nadalig T."/>
            <person name="Pagni M."/>
            <person name="Penny C."/>
            <person name="Peyraud R."/>
            <person name="Robinson D.G."/>
            <person name="Roche D."/>
            <person name="Rouy Z."/>
            <person name="Saenampechek C."/>
            <person name="Salvignol G."/>
            <person name="Vallenet D."/>
            <person name="Wu Z."/>
            <person name="Marx C.J."/>
            <person name="Vorholt J.A."/>
            <person name="Olson M.V."/>
            <person name="Kaul R."/>
            <person name="Weissenbach J."/>
            <person name="Medigue C."/>
            <person name="Lidstrom M.E."/>
        </authorList>
    </citation>
    <scope>NUCLEOTIDE SEQUENCE [LARGE SCALE GENOMIC DNA]</scope>
    <source>
        <strain evidence="2">ATCC 14718 / DSM 1338 / JCM 2805 / NCIMB 9133 / AM1</strain>
    </source>
</reference>
<accession>C5B3E6</accession>
<keyword evidence="1" id="KW-0614">Plasmid</keyword>
<dbReference type="RefSeq" id="WP_012753544.1">
    <property type="nucleotide sequence ID" value="NC_012811.1"/>
</dbReference>
<name>C5B3E6_METEA</name>
<keyword evidence="2" id="KW-1185">Reference proteome</keyword>